<dbReference type="Gene3D" id="3.20.19.10">
    <property type="entry name" value="Aconitase, domain 4"/>
    <property type="match status" value="1"/>
</dbReference>
<dbReference type="HAMAP" id="MF_01032">
    <property type="entry name" value="LeuD_type2"/>
    <property type="match status" value="1"/>
</dbReference>
<comment type="similarity">
    <text evidence="1 6">Belongs to the LeuD family. LeuD type 2 subfamily.</text>
</comment>
<dbReference type="HOGENOM" id="CLU_081378_1_1_2"/>
<proteinExistence type="inferred from homology"/>
<dbReference type="PANTHER" id="PTHR43345:SF2">
    <property type="entry name" value="3-ISOPROPYLMALATE DEHYDRATASE SMALL SUBUNIT 1"/>
    <property type="match status" value="1"/>
</dbReference>
<evidence type="ECO:0000256" key="5">
    <source>
        <dbReference type="ARBA" id="ARBA00023304"/>
    </source>
</evidence>
<keyword evidence="4 6" id="KW-0456">Lyase</keyword>
<reference evidence="8 9" key="1">
    <citation type="journal article" date="2008" name="Genome Biol.">
        <title>A genomic analysis of the archaeal system Ignicoccus hospitalis-Nanoarchaeum equitans.</title>
        <authorList>
            <person name="Podar M."/>
            <person name="Anderson I."/>
            <person name="Makarova K.S."/>
            <person name="Elkins J.G."/>
            <person name="Ivanova N."/>
            <person name="Wall M.A."/>
            <person name="Lykidis A."/>
            <person name="Mavromatis K."/>
            <person name="Sun H."/>
            <person name="Hudson M.E."/>
            <person name="Chen W."/>
            <person name="Deciu C."/>
            <person name="Hutchison D."/>
            <person name="Eads J.R."/>
            <person name="Anderson A."/>
            <person name="Fernandes F."/>
            <person name="Szeto E."/>
            <person name="Lapidus A."/>
            <person name="Kyrpides N.C."/>
            <person name="Saier M.H.Jr."/>
            <person name="Richardson P.M."/>
            <person name="Rachel R."/>
            <person name="Huber H."/>
            <person name="Eisen J.A."/>
            <person name="Koonin E.V."/>
            <person name="Keller M."/>
            <person name="Stetter K.O."/>
        </authorList>
    </citation>
    <scope>NUCLEOTIDE SEQUENCE [LARGE SCALE GENOMIC DNA]</scope>
    <source>
        <strain evidence="9">KIN4/I / DSM 18386 / JCM 14125</strain>
    </source>
</reference>
<dbReference type="PhylomeDB" id="A8A985"/>
<dbReference type="KEGG" id="iho:Igni_0304"/>
<dbReference type="GO" id="GO:0009098">
    <property type="term" value="P:L-leucine biosynthetic process"/>
    <property type="evidence" value="ECO:0007669"/>
    <property type="project" value="UniProtKB-UniRule"/>
</dbReference>
<dbReference type="EC" id="4.2.1.33" evidence="6"/>
<comment type="pathway">
    <text evidence="6">Amino-acid biosynthesis; L-leucine biosynthesis; L-leucine from 3-methyl-2-oxobutanoate: step 2/4.</text>
</comment>
<dbReference type="GO" id="GO:0003861">
    <property type="term" value="F:3-isopropylmalate dehydratase activity"/>
    <property type="evidence" value="ECO:0007669"/>
    <property type="project" value="UniProtKB-UniRule"/>
</dbReference>
<dbReference type="InterPro" id="IPR000573">
    <property type="entry name" value="AconitaseA/IPMdHydase_ssu_swvl"/>
</dbReference>
<dbReference type="EMBL" id="CP000816">
    <property type="protein sequence ID" value="ABU81487.1"/>
    <property type="molecule type" value="Genomic_DNA"/>
</dbReference>
<keyword evidence="5 6" id="KW-0100">Branched-chain amino acid biosynthesis</keyword>
<dbReference type="NCBIfam" id="TIGR02087">
    <property type="entry name" value="LEUD_arch"/>
    <property type="match status" value="1"/>
</dbReference>
<dbReference type="InterPro" id="IPR033940">
    <property type="entry name" value="IPMI_Swivel"/>
</dbReference>
<dbReference type="Proteomes" id="UP000000262">
    <property type="component" value="Chromosome"/>
</dbReference>
<dbReference type="SUPFAM" id="SSF52016">
    <property type="entry name" value="LeuD/IlvD-like"/>
    <property type="match status" value="1"/>
</dbReference>
<evidence type="ECO:0000256" key="1">
    <source>
        <dbReference type="ARBA" id="ARBA00009869"/>
    </source>
</evidence>
<dbReference type="UniPathway" id="UPA00048">
    <property type="reaction ID" value="UER00071"/>
</dbReference>
<accession>A8A985</accession>
<gene>
    <name evidence="6" type="primary">leuD</name>
    <name evidence="8" type="ordered locus">Igni_0304</name>
</gene>
<keyword evidence="3 6" id="KW-0028">Amino-acid biosynthesis</keyword>
<dbReference type="STRING" id="453591.Igni_0304"/>
<evidence type="ECO:0000313" key="9">
    <source>
        <dbReference type="Proteomes" id="UP000000262"/>
    </source>
</evidence>
<protein>
    <recommendedName>
        <fullName evidence="6">3-isopropylmalate dehydratase small subunit</fullName>
        <ecNumber evidence="6">4.2.1.33</ecNumber>
    </recommendedName>
    <alternativeName>
        <fullName evidence="6">Alpha-IPM isomerase</fullName>
        <shortName evidence="6">IPMI</shortName>
    </alternativeName>
    <alternativeName>
        <fullName evidence="6">Isopropylmalate isomerase</fullName>
    </alternativeName>
</protein>
<dbReference type="InterPro" id="IPR015928">
    <property type="entry name" value="Aconitase/3IPM_dehydase_swvl"/>
</dbReference>
<comment type="subunit">
    <text evidence="6">Heterodimer of LeuC and LeuD.</text>
</comment>
<organism evidence="8 9">
    <name type="scientific">Ignicoccus hospitalis (strain KIN4/I / DSM 18386 / JCM 14125)</name>
    <dbReference type="NCBI Taxonomy" id="453591"/>
    <lineage>
        <taxon>Archaea</taxon>
        <taxon>Thermoproteota</taxon>
        <taxon>Thermoprotei</taxon>
        <taxon>Desulfurococcales</taxon>
        <taxon>Desulfurococcaceae</taxon>
        <taxon>Ignicoccus</taxon>
    </lineage>
</organism>
<comment type="catalytic activity">
    <reaction evidence="6">
        <text>(2R,3S)-3-isopropylmalate = (2S)-2-isopropylmalate</text>
        <dbReference type="Rhea" id="RHEA:32287"/>
        <dbReference type="ChEBI" id="CHEBI:1178"/>
        <dbReference type="ChEBI" id="CHEBI:35121"/>
        <dbReference type="EC" id="4.2.1.33"/>
    </reaction>
</comment>
<evidence type="ECO:0000313" key="8">
    <source>
        <dbReference type="EMBL" id="ABU81487.1"/>
    </source>
</evidence>
<sequence>MASQRLKSPPTQGREGSDMIKGRVVAKLGDNIDTDMIIPFRYKAKTTDYYELAKHVFEDLDPELAKRIKPGDVVVAGKNFGMGSSREQAPIAIKYSGVSAVIAKSFARIFFRNAINIGLPVIEAPEVVDETEEGDELEVDLEKGVIRNLTKGKEYSFKPYPPMIMEVMKEGGIYEYFKKHGKFPWE</sequence>
<dbReference type="Pfam" id="PF00694">
    <property type="entry name" value="Aconitase_C"/>
    <property type="match status" value="1"/>
</dbReference>
<feature type="domain" description="Aconitase A/isopropylmalate dehydratase small subunit swivel" evidence="7">
    <location>
        <begin position="67"/>
        <end position="123"/>
    </location>
</feature>
<keyword evidence="2 6" id="KW-0432">Leucine biosynthesis</keyword>
<dbReference type="CDD" id="cd01577">
    <property type="entry name" value="IPMI_Swivel"/>
    <property type="match status" value="1"/>
</dbReference>
<evidence type="ECO:0000256" key="3">
    <source>
        <dbReference type="ARBA" id="ARBA00022605"/>
    </source>
</evidence>
<keyword evidence="9" id="KW-1185">Reference proteome</keyword>
<dbReference type="InterPro" id="IPR011827">
    <property type="entry name" value="LeuD_type2/HacB/DmdB"/>
</dbReference>
<evidence type="ECO:0000256" key="4">
    <source>
        <dbReference type="ARBA" id="ARBA00023239"/>
    </source>
</evidence>
<name>A8A985_IGNH4</name>
<dbReference type="PANTHER" id="PTHR43345">
    <property type="entry name" value="3-ISOPROPYLMALATE DEHYDRATASE SMALL SUBUNIT 2-RELATED-RELATED"/>
    <property type="match status" value="1"/>
</dbReference>
<evidence type="ECO:0000256" key="6">
    <source>
        <dbReference type="HAMAP-Rule" id="MF_01032"/>
    </source>
</evidence>
<evidence type="ECO:0000259" key="7">
    <source>
        <dbReference type="Pfam" id="PF00694"/>
    </source>
</evidence>
<comment type="function">
    <text evidence="6">Catalyzes the isomerization between 2-isopropylmalate and 3-isopropylmalate, via the formation of 2-isopropylmaleate.</text>
</comment>
<evidence type="ECO:0000256" key="2">
    <source>
        <dbReference type="ARBA" id="ARBA00022430"/>
    </source>
</evidence>
<dbReference type="InterPro" id="IPR050075">
    <property type="entry name" value="LeuD"/>
</dbReference>
<dbReference type="eggNOG" id="arCOG02230">
    <property type="taxonomic scope" value="Archaea"/>
</dbReference>
<dbReference type="AlphaFoldDB" id="A8A985"/>